<dbReference type="GO" id="GO:0031145">
    <property type="term" value="P:anaphase-promoting complex-dependent catabolic process"/>
    <property type="evidence" value="ECO:0007669"/>
    <property type="project" value="InterPro"/>
</dbReference>
<dbReference type="Proteomes" id="UP000190831">
    <property type="component" value="Chromosome C"/>
</dbReference>
<keyword evidence="12" id="KW-1185">Reference proteome</keyword>
<keyword evidence="4 9" id="KW-0863">Zinc-finger</keyword>
<evidence type="ECO:0000256" key="4">
    <source>
        <dbReference type="ARBA" id="ARBA00022771"/>
    </source>
</evidence>
<dbReference type="InterPro" id="IPR024991">
    <property type="entry name" value="RING-H2_APC11"/>
</dbReference>
<dbReference type="SMART" id="SM00184">
    <property type="entry name" value="RING"/>
    <property type="match status" value="1"/>
</dbReference>
<evidence type="ECO:0000256" key="7">
    <source>
        <dbReference type="ARBA" id="ARBA00022833"/>
    </source>
</evidence>
<dbReference type="CDD" id="cd16456">
    <property type="entry name" value="RING-H2_APC11"/>
    <property type="match status" value="1"/>
</dbReference>
<sequence length="136" mass="15336">MKIEAKKIHCVFAWSWDIPGDCQDGTQGPSEEDVCGICRVSYNGTCPNCKFPGDDCPLVIGDCNHNFHVHCIQQWLDTPTAKGLCPMCRQLFSLKRGVSINEAQVEKFAHLLMKSRPTALTTDEEDIMMDQEFLVR</sequence>
<evidence type="ECO:0000256" key="9">
    <source>
        <dbReference type="PROSITE-ProRule" id="PRU00175"/>
    </source>
</evidence>
<name>A0A1G4M9W0_LACFM</name>
<dbReference type="Pfam" id="PF12861">
    <property type="entry name" value="zf-ANAPC11"/>
    <property type="match status" value="1"/>
</dbReference>
<organism evidence="11 12">
    <name type="scientific">Lachancea fermentati</name>
    <name type="common">Zygosaccharomyces fermentati</name>
    <dbReference type="NCBI Taxonomy" id="4955"/>
    <lineage>
        <taxon>Eukaryota</taxon>
        <taxon>Fungi</taxon>
        <taxon>Dikarya</taxon>
        <taxon>Ascomycota</taxon>
        <taxon>Saccharomycotina</taxon>
        <taxon>Saccharomycetes</taxon>
        <taxon>Saccharomycetales</taxon>
        <taxon>Saccharomycetaceae</taxon>
        <taxon>Lachancea</taxon>
    </lineage>
</organism>
<dbReference type="GO" id="GO:0097602">
    <property type="term" value="F:cullin family protein binding"/>
    <property type="evidence" value="ECO:0007669"/>
    <property type="project" value="InterPro"/>
</dbReference>
<dbReference type="OMA" id="FHVHCIY"/>
<evidence type="ECO:0000256" key="6">
    <source>
        <dbReference type="ARBA" id="ARBA00022786"/>
    </source>
</evidence>
<dbReference type="GO" id="GO:0008270">
    <property type="term" value="F:zinc ion binding"/>
    <property type="evidence" value="ECO:0007669"/>
    <property type="project" value="UniProtKB-KW"/>
</dbReference>
<proteinExistence type="predicted"/>
<dbReference type="GO" id="GO:0005680">
    <property type="term" value="C:anaphase-promoting complex"/>
    <property type="evidence" value="ECO:0007669"/>
    <property type="project" value="InterPro"/>
</dbReference>
<dbReference type="InterPro" id="IPR013083">
    <property type="entry name" value="Znf_RING/FYVE/PHD"/>
</dbReference>
<reference evidence="11 12" key="1">
    <citation type="submission" date="2016-03" db="EMBL/GenBank/DDBJ databases">
        <authorList>
            <person name="Devillers H."/>
        </authorList>
    </citation>
    <scope>NUCLEOTIDE SEQUENCE [LARGE SCALE GENOMIC DNA]</scope>
    <source>
        <strain evidence="11">CBS 6772</strain>
    </source>
</reference>
<dbReference type="SUPFAM" id="SSF57850">
    <property type="entry name" value="RING/U-box"/>
    <property type="match status" value="1"/>
</dbReference>
<dbReference type="STRING" id="4955.A0A1G4M9W0"/>
<evidence type="ECO:0000256" key="3">
    <source>
        <dbReference type="ARBA" id="ARBA00022723"/>
    </source>
</evidence>
<dbReference type="PANTHER" id="PTHR11210">
    <property type="entry name" value="RING BOX"/>
    <property type="match status" value="1"/>
</dbReference>
<keyword evidence="8" id="KW-0131">Cell cycle</keyword>
<keyword evidence="2" id="KW-0132">Cell division</keyword>
<evidence type="ECO:0000313" key="12">
    <source>
        <dbReference type="Proteomes" id="UP000190831"/>
    </source>
</evidence>
<dbReference type="InterPro" id="IPR001841">
    <property type="entry name" value="Znf_RING"/>
</dbReference>
<dbReference type="AlphaFoldDB" id="A0A1G4M9W0"/>
<evidence type="ECO:0000256" key="8">
    <source>
        <dbReference type="ARBA" id="ARBA00023306"/>
    </source>
</evidence>
<keyword evidence="7" id="KW-0862">Zinc</keyword>
<feature type="domain" description="RING-type" evidence="10">
    <location>
        <begin position="46"/>
        <end position="89"/>
    </location>
</feature>
<dbReference type="OrthoDB" id="1681166at2759"/>
<dbReference type="GO" id="GO:0051301">
    <property type="term" value="P:cell division"/>
    <property type="evidence" value="ECO:0007669"/>
    <property type="project" value="UniProtKB-KW"/>
</dbReference>
<accession>A0A1G4M9W0</accession>
<evidence type="ECO:0000256" key="2">
    <source>
        <dbReference type="ARBA" id="ARBA00022618"/>
    </source>
</evidence>
<dbReference type="Gene3D" id="3.30.40.10">
    <property type="entry name" value="Zinc/RING finger domain, C3HC4 (zinc finger)"/>
    <property type="match status" value="1"/>
</dbReference>
<gene>
    <name evidence="11" type="ORF">LAFE_0C08944G</name>
</gene>
<protein>
    <recommendedName>
        <fullName evidence="1">Anaphase-promoting complex subunit 11</fullName>
    </recommendedName>
</protein>
<evidence type="ECO:0000256" key="1">
    <source>
        <dbReference type="ARBA" id="ARBA00013928"/>
    </source>
</evidence>
<dbReference type="EMBL" id="LT598485">
    <property type="protein sequence ID" value="SCW00652.1"/>
    <property type="molecule type" value="Genomic_DNA"/>
</dbReference>
<dbReference type="InterPro" id="IPR051031">
    <property type="entry name" value="RING-box_E3_Ubiquitin_Ligase"/>
</dbReference>
<keyword evidence="3" id="KW-0479">Metal-binding</keyword>
<dbReference type="PROSITE" id="PS50089">
    <property type="entry name" value="ZF_RING_2"/>
    <property type="match status" value="1"/>
</dbReference>
<evidence type="ECO:0000313" key="11">
    <source>
        <dbReference type="EMBL" id="SCW00652.1"/>
    </source>
</evidence>
<keyword evidence="5" id="KW-0498">Mitosis</keyword>
<evidence type="ECO:0000259" key="10">
    <source>
        <dbReference type="PROSITE" id="PS50089"/>
    </source>
</evidence>
<evidence type="ECO:0000256" key="5">
    <source>
        <dbReference type="ARBA" id="ARBA00022776"/>
    </source>
</evidence>
<dbReference type="GO" id="GO:0061630">
    <property type="term" value="F:ubiquitin protein ligase activity"/>
    <property type="evidence" value="ECO:0007669"/>
    <property type="project" value="InterPro"/>
</dbReference>
<keyword evidence="6" id="KW-0833">Ubl conjugation pathway</keyword>